<dbReference type="Gene3D" id="2.40.30.170">
    <property type="match status" value="1"/>
</dbReference>
<dbReference type="InterPro" id="IPR010129">
    <property type="entry name" value="T1SS_HlyD"/>
</dbReference>
<dbReference type="PANTHER" id="PTHR30386">
    <property type="entry name" value="MEMBRANE FUSION SUBUNIT OF EMRAB-TOLC MULTIDRUG EFFLUX PUMP"/>
    <property type="match status" value="1"/>
</dbReference>
<dbReference type="AlphaFoldDB" id="A0A944CCS5"/>
<dbReference type="GO" id="GO:0009306">
    <property type="term" value="P:protein secretion"/>
    <property type="evidence" value="ECO:0007669"/>
    <property type="project" value="InterPro"/>
</dbReference>
<comment type="subcellular location">
    <subcellularLocation>
        <location evidence="1 9">Cell inner membrane</location>
        <topology evidence="1 9">Single-pass membrane protein</topology>
    </subcellularLocation>
</comment>
<evidence type="ECO:0000256" key="8">
    <source>
        <dbReference type="ARBA" id="ARBA00023136"/>
    </source>
</evidence>
<dbReference type="PRINTS" id="PR01490">
    <property type="entry name" value="RTXTOXIND"/>
</dbReference>
<dbReference type="Pfam" id="PF26002">
    <property type="entry name" value="Beta-barrel_AprE"/>
    <property type="match status" value="1"/>
</dbReference>
<protein>
    <recommendedName>
        <fullName evidence="9">Membrane fusion protein (MFP) family protein</fullName>
    </recommendedName>
</protein>
<keyword evidence="7" id="KW-1133">Transmembrane helix</keyword>
<evidence type="ECO:0000259" key="12">
    <source>
        <dbReference type="Pfam" id="PF26002"/>
    </source>
</evidence>
<reference evidence="13" key="2">
    <citation type="journal article" date="2021" name="Microorganisms">
        <title>Bacterial Dimethylsulfoniopropionate Biosynthesis in the East China Sea.</title>
        <authorList>
            <person name="Liu J."/>
            <person name="Zhang Y."/>
            <person name="Liu J."/>
            <person name="Zhong H."/>
            <person name="Williams B.T."/>
            <person name="Zheng Y."/>
            <person name="Curson A.R.J."/>
            <person name="Sun C."/>
            <person name="Sun H."/>
            <person name="Song D."/>
            <person name="Wagner Mackenzie B."/>
            <person name="Bermejo Martinez A."/>
            <person name="Todd J.D."/>
            <person name="Zhang X.H."/>
        </authorList>
    </citation>
    <scope>NUCLEOTIDE SEQUENCE</scope>
    <source>
        <strain evidence="13">AESS21</strain>
    </source>
</reference>
<dbReference type="GO" id="GO:0005886">
    <property type="term" value="C:plasma membrane"/>
    <property type="evidence" value="ECO:0007669"/>
    <property type="project" value="UniProtKB-SubCell"/>
</dbReference>
<evidence type="ECO:0000256" key="4">
    <source>
        <dbReference type="ARBA" id="ARBA00022475"/>
    </source>
</evidence>
<gene>
    <name evidence="13" type="ORF">DYI23_10450</name>
</gene>
<evidence type="ECO:0000256" key="10">
    <source>
        <dbReference type="SAM" id="MobiDB-lite"/>
    </source>
</evidence>
<proteinExistence type="inferred from homology"/>
<keyword evidence="4 9" id="KW-1003">Cell membrane</keyword>
<feature type="domain" description="AprE-like long alpha-helical hairpin" evidence="11">
    <location>
        <begin position="165"/>
        <end position="346"/>
    </location>
</feature>
<organism evidence="13 14">
    <name type="scientific">Roseibium polysiphoniae</name>
    <dbReference type="NCBI Taxonomy" id="2571221"/>
    <lineage>
        <taxon>Bacteria</taxon>
        <taxon>Pseudomonadati</taxon>
        <taxon>Pseudomonadota</taxon>
        <taxon>Alphaproteobacteria</taxon>
        <taxon>Hyphomicrobiales</taxon>
        <taxon>Stappiaceae</taxon>
        <taxon>Roseibium</taxon>
    </lineage>
</organism>
<keyword evidence="6" id="KW-0812">Transmembrane</keyword>
<dbReference type="EMBL" id="QTKU01000002">
    <property type="protein sequence ID" value="MBS8260639.1"/>
    <property type="molecule type" value="Genomic_DNA"/>
</dbReference>
<dbReference type="InterPro" id="IPR058781">
    <property type="entry name" value="HH_AprE-like"/>
</dbReference>
<comment type="caution">
    <text evidence="13">The sequence shown here is derived from an EMBL/GenBank/DDBJ whole genome shotgun (WGS) entry which is preliminary data.</text>
</comment>
<evidence type="ECO:0000313" key="14">
    <source>
        <dbReference type="Proteomes" id="UP000705379"/>
    </source>
</evidence>
<evidence type="ECO:0000256" key="3">
    <source>
        <dbReference type="ARBA" id="ARBA00022448"/>
    </source>
</evidence>
<dbReference type="Proteomes" id="UP000705379">
    <property type="component" value="Unassembled WGS sequence"/>
</dbReference>
<dbReference type="InterPro" id="IPR050739">
    <property type="entry name" value="MFP"/>
</dbReference>
<dbReference type="Gene3D" id="2.40.50.100">
    <property type="match status" value="1"/>
</dbReference>
<reference evidence="13" key="1">
    <citation type="submission" date="2018-08" db="EMBL/GenBank/DDBJ databases">
        <authorList>
            <person name="Jin W."/>
            <person name="Wang H."/>
            <person name="Yang Y."/>
            <person name="Li M."/>
            <person name="Liu J."/>
        </authorList>
    </citation>
    <scope>NUCLEOTIDE SEQUENCE</scope>
    <source>
        <strain evidence="13">AESS21</strain>
    </source>
</reference>
<evidence type="ECO:0000256" key="9">
    <source>
        <dbReference type="RuleBase" id="RU365093"/>
    </source>
</evidence>
<sequence>MQPDGKGKTTPIGRIQPVKMTAEEVAGAKAARRETENGHVEQLSAKPTAELGAKKSSAKSKQSIGGIEREFMPAALEILETPANPAGRFVSLTIVAAFVGALVWACLGKIDIVAMAPGRVVPVGGSKLVQAQAISTVRAIHVAEGQRVSAGDVLVELDDTENEVDIDQLVRQRAEAQVEAARLGAFIRAVNGGSFSFTMAGNDWDPALVAMQRSRLASDLASYQAKMGSLRAELNRRNASIETTKAEVAKLTELRPLVAEREATMLQLMEQGHTPKAVWQQIKAQLIDVTHDLKIKAHLITEARNGMFSVERQIEGLGADTLQKAYSDLVKAQATFVRADLALRKAHRREAMKTLKSPVGGTVHRMTVHTIGGVVRPADPLMIIVPDNARLEVKAQVLNRDKGVVSEGRDVEIKFEAFDFTRYGTVEGKILSVSNDALESEGLGLVFDTRVSMDKTSIEVGGEIVPITPGMTVTVEIKTGERRIIDFLLSPLKRYQDEAIRER</sequence>
<dbReference type="NCBIfam" id="TIGR01843">
    <property type="entry name" value="type_I_hlyD"/>
    <property type="match status" value="1"/>
</dbReference>
<evidence type="ECO:0000313" key="13">
    <source>
        <dbReference type="EMBL" id="MBS8260639.1"/>
    </source>
</evidence>
<evidence type="ECO:0000256" key="6">
    <source>
        <dbReference type="ARBA" id="ARBA00022692"/>
    </source>
</evidence>
<evidence type="ECO:0000256" key="2">
    <source>
        <dbReference type="ARBA" id="ARBA00009477"/>
    </source>
</evidence>
<comment type="similarity">
    <text evidence="2 9">Belongs to the membrane fusion protein (MFP) (TC 8.A.1) family.</text>
</comment>
<feature type="domain" description="AprE-like beta-barrel" evidence="12">
    <location>
        <begin position="391"/>
        <end position="480"/>
    </location>
</feature>
<name>A0A944CCS5_9HYPH</name>
<evidence type="ECO:0000256" key="1">
    <source>
        <dbReference type="ARBA" id="ARBA00004377"/>
    </source>
</evidence>
<dbReference type="Pfam" id="PF25994">
    <property type="entry name" value="HH_AprE"/>
    <property type="match status" value="1"/>
</dbReference>
<keyword evidence="3 9" id="KW-0813">Transport</keyword>
<keyword evidence="5 9" id="KW-0997">Cell inner membrane</keyword>
<dbReference type="InterPro" id="IPR058982">
    <property type="entry name" value="Beta-barrel_AprE"/>
</dbReference>
<dbReference type="PROSITE" id="PS00543">
    <property type="entry name" value="HLYD_FAMILY"/>
    <property type="match status" value="1"/>
</dbReference>
<evidence type="ECO:0000259" key="11">
    <source>
        <dbReference type="Pfam" id="PF25994"/>
    </source>
</evidence>
<evidence type="ECO:0000256" key="7">
    <source>
        <dbReference type="ARBA" id="ARBA00022989"/>
    </source>
</evidence>
<accession>A0A944CCS5</accession>
<dbReference type="PANTHER" id="PTHR30386:SF27">
    <property type="entry name" value="MEMBRANE FUSION PROTEIN (MFP) FAMILY PROTEIN"/>
    <property type="match status" value="1"/>
</dbReference>
<keyword evidence="8" id="KW-0472">Membrane</keyword>
<dbReference type="InterPro" id="IPR006144">
    <property type="entry name" value="Secretion_HlyD_CS"/>
</dbReference>
<feature type="region of interest" description="Disordered" evidence="10">
    <location>
        <begin position="1"/>
        <end position="64"/>
    </location>
</feature>
<evidence type="ECO:0000256" key="5">
    <source>
        <dbReference type="ARBA" id="ARBA00022519"/>
    </source>
</evidence>